<organism evidence="6 7">
    <name type="scientific">Crassostrea virginica</name>
    <name type="common">Eastern oyster</name>
    <dbReference type="NCBI Taxonomy" id="6565"/>
    <lineage>
        <taxon>Eukaryota</taxon>
        <taxon>Metazoa</taxon>
        <taxon>Spiralia</taxon>
        <taxon>Lophotrochozoa</taxon>
        <taxon>Mollusca</taxon>
        <taxon>Bivalvia</taxon>
        <taxon>Autobranchia</taxon>
        <taxon>Pteriomorphia</taxon>
        <taxon>Ostreida</taxon>
        <taxon>Ostreoidea</taxon>
        <taxon>Ostreidae</taxon>
        <taxon>Crassostrea</taxon>
    </lineage>
</organism>
<dbReference type="GeneID" id="111108472"/>
<evidence type="ECO:0000259" key="5">
    <source>
        <dbReference type="PROSITE" id="PS50871"/>
    </source>
</evidence>
<dbReference type="PROSITE" id="PS50871">
    <property type="entry name" value="C1Q"/>
    <property type="match status" value="2"/>
</dbReference>
<feature type="coiled-coil region" evidence="3">
    <location>
        <begin position="172"/>
        <end position="255"/>
    </location>
</feature>
<dbReference type="InterPro" id="IPR050392">
    <property type="entry name" value="Collagen/C1q_domain"/>
</dbReference>
<accession>A0A8B8BA92</accession>
<dbReference type="PRINTS" id="PR00007">
    <property type="entry name" value="COMPLEMNTC1Q"/>
</dbReference>
<dbReference type="KEGG" id="cvn:111108472"/>
<feature type="domain" description="C1q" evidence="5">
    <location>
        <begin position="460"/>
        <end position="579"/>
    </location>
</feature>
<dbReference type="Proteomes" id="UP000694844">
    <property type="component" value="Chromosome 8"/>
</dbReference>
<evidence type="ECO:0000313" key="7">
    <source>
        <dbReference type="RefSeq" id="XP_022300093.1"/>
    </source>
</evidence>
<dbReference type="PANTHER" id="PTHR15427">
    <property type="entry name" value="EMILIN ELASTIN MICROFIBRIL INTERFACE-LOCATED PROTEIN ELASTIN MICROFIBRIL INTERFACER"/>
    <property type="match status" value="1"/>
</dbReference>
<dbReference type="PANTHER" id="PTHR15427:SF33">
    <property type="entry name" value="COLLAGEN IV NC1 DOMAIN-CONTAINING PROTEIN"/>
    <property type="match status" value="1"/>
</dbReference>
<evidence type="ECO:0000313" key="6">
    <source>
        <dbReference type="Proteomes" id="UP000694844"/>
    </source>
</evidence>
<dbReference type="AlphaFoldDB" id="A0A8B8BA92"/>
<gene>
    <name evidence="7" type="primary">LOC111108472</name>
</gene>
<feature type="coiled-coil region" evidence="3">
    <location>
        <begin position="80"/>
        <end position="107"/>
    </location>
</feature>
<name>A0A8B8BA92_CRAVI</name>
<feature type="signal peptide" evidence="4">
    <location>
        <begin position="1"/>
        <end position="19"/>
    </location>
</feature>
<feature type="chain" id="PRO_5034547394" evidence="4">
    <location>
        <begin position="20"/>
        <end position="682"/>
    </location>
</feature>
<feature type="domain" description="C1q" evidence="5">
    <location>
        <begin position="303"/>
        <end position="443"/>
    </location>
</feature>
<keyword evidence="3" id="KW-0175">Coiled coil</keyword>
<sequence>MRTKHVLFLFIIIGAISFSKENETENSLLTGDTSQKVSRVLQEILNRESLVRFSMTQKIQVLMLDAAESKKKTDMLFEKFQTVTREIQSLKDENQKQSEEISHLREGQVNLNKIIYQFQTNQSDGRTELQSHREDYHKFALLVNETLKDLQYNQSSANIRLMDFKEQSGILMNNLRSSTKELEVENQKQKEDITEVMNTLKNLSLQSDLIKKNLSSVTDGVKTLELKNQRQNKQVLELKEDHTNLGEDIQRLQTKQVDGDSDVLSLKESYLKFSVLVNETLEHFWQNQSANDDQLRDTNGQREIPGNYAFYSELSTSISNAYGYVVFKNCKTNEGSAYDEMTGIFTCKYSGTYAFSWTIATSGHRYTEAELLVNDEVIGSSGTDSRPSSDTADSSTGFVACNLGVGDKVRIRVNGTADGNYSTFSGWRLPDGNSFLYARALSQLNSPSTTSRGYPFQSVINNGNHYDSNTGIYTCPEDGLYAFTFTVEATNNRYSYVRLYRSGSQLSPFAIYPYASSGDFVDTSSNLQIYSLSQGDTISVYGGGVIEPLHSTFAVWRIRNTSSDTPAFMGYTSSSTSSKPLICNREVLDTSNSFNKTYFLTPKDGVYLFFWNMHAYSIRLESVLQVNDQTVGRTIGDGRGAGLDSSSNLVIVRLHKNDNVKVMHDGEADDNQTMISGYFLFP</sequence>
<dbReference type="RefSeq" id="XP_022300093.1">
    <property type="nucleotide sequence ID" value="XM_022444385.1"/>
</dbReference>
<keyword evidence="6" id="KW-1185">Reference proteome</keyword>
<evidence type="ECO:0000256" key="3">
    <source>
        <dbReference type="SAM" id="Coils"/>
    </source>
</evidence>
<dbReference type="InterPro" id="IPR008983">
    <property type="entry name" value="Tumour_necrosis_fac-like_dom"/>
</dbReference>
<dbReference type="Pfam" id="PF00386">
    <property type="entry name" value="C1q"/>
    <property type="match status" value="3"/>
</dbReference>
<protein>
    <submittedName>
        <fullName evidence="7">Uncharacterized protein LOC111108472</fullName>
    </submittedName>
</protein>
<proteinExistence type="predicted"/>
<dbReference type="OrthoDB" id="8044756at2759"/>
<dbReference type="Gene3D" id="2.60.120.40">
    <property type="match status" value="3"/>
</dbReference>
<dbReference type="GO" id="GO:0005581">
    <property type="term" value="C:collagen trimer"/>
    <property type="evidence" value="ECO:0007669"/>
    <property type="project" value="UniProtKB-KW"/>
</dbReference>
<dbReference type="SMART" id="SM00110">
    <property type="entry name" value="C1Q"/>
    <property type="match status" value="1"/>
</dbReference>
<reference evidence="7" key="1">
    <citation type="submission" date="2025-08" db="UniProtKB">
        <authorList>
            <consortium name="RefSeq"/>
        </authorList>
    </citation>
    <scope>IDENTIFICATION</scope>
    <source>
        <tissue evidence="7">Whole sample</tissue>
    </source>
</reference>
<dbReference type="SUPFAM" id="SSF49842">
    <property type="entry name" value="TNF-like"/>
    <property type="match status" value="3"/>
</dbReference>
<keyword evidence="4" id="KW-0732">Signal</keyword>
<comment type="subcellular location">
    <subcellularLocation>
        <location evidence="1">Secreted</location>
    </subcellularLocation>
</comment>
<evidence type="ECO:0000256" key="1">
    <source>
        <dbReference type="ARBA" id="ARBA00004613"/>
    </source>
</evidence>
<evidence type="ECO:0000256" key="4">
    <source>
        <dbReference type="SAM" id="SignalP"/>
    </source>
</evidence>
<keyword evidence="2" id="KW-0964">Secreted</keyword>
<dbReference type="InterPro" id="IPR001073">
    <property type="entry name" value="C1q_dom"/>
</dbReference>
<evidence type="ECO:0000256" key="2">
    <source>
        <dbReference type="ARBA" id="ARBA00022525"/>
    </source>
</evidence>